<evidence type="ECO:0000313" key="1">
    <source>
        <dbReference type="EMBL" id="KKL59155.1"/>
    </source>
</evidence>
<gene>
    <name evidence="1" type="ORF">LCGC14_2218210</name>
</gene>
<dbReference type="GO" id="GO:0050660">
    <property type="term" value="F:flavin adenine dinucleotide binding"/>
    <property type="evidence" value="ECO:0007669"/>
    <property type="project" value="InterPro"/>
</dbReference>
<accession>A0A0F9FPC5</accession>
<dbReference type="Gene3D" id="3.30.1360.170">
    <property type="match status" value="1"/>
</dbReference>
<dbReference type="InterPro" id="IPR036098">
    <property type="entry name" value="Thymidylate_synthase_ThyX_sf"/>
</dbReference>
<reference evidence="1" key="1">
    <citation type="journal article" date="2015" name="Nature">
        <title>Complex archaea that bridge the gap between prokaryotes and eukaryotes.</title>
        <authorList>
            <person name="Spang A."/>
            <person name="Saw J.H."/>
            <person name="Jorgensen S.L."/>
            <person name="Zaremba-Niedzwiedzka K."/>
            <person name="Martijn J."/>
            <person name="Lind A.E."/>
            <person name="van Eijk R."/>
            <person name="Schleper C."/>
            <person name="Guy L."/>
            <person name="Ettema T.J."/>
        </authorList>
    </citation>
    <scope>NUCLEOTIDE SEQUENCE</scope>
</reference>
<sequence>MILTKPSFEIIEHTPNPIQLIEKAGRTCYKSEEKITDKSAN</sequence>
<proteinExistence type="predicted"/>
<feature type="non-terminal residue" evidence="1">
    <location>
        <position position="41"/>
    </location>
</feature>
<name>A0A0F9FPC5_9ZZZZ</name>
<organism evidence="1">
    <name type="scientific">marine sediment metagenome</name>
    <dbReference type="NCBI Taxonomy" id="412755"/>
    <lineage>
        <taxon>unclassified sequences</taxon>
        <taxon>metagenomes</taxon>
        <taxon>ecological metagenomes</taxon>
    </lineage>
</organism>
<protein>
    <submittedName>
        <fullName evidence="1">Uncharacterized protein</fullName>
    </submittedName>
</protein>
<dbReference type="AlphaFoldDB" id="A0A0F9FPC5"/>
<dbReference type="EMBL" id="LAZR01029585">
    <property type="protein sequence ID" value="KKL59155.1"/>
    <property type="molecule type" value="Genomic_DNA"/>
</dbReference>
<dbReference type="GO" id="GO:0050797">
    <property type="term" value="F:thymidylate synthase (FAD) activity"/>
    <property type="evidence" value="ECO:0007669"/>
    <property type="project" value="InterPro"/>
</dbReference>
<comment type="caution">
    <text evidence="1">The sequence shown here is derived from an EMBL/GenBank/DDBJ whole genome shotgun (WGS) entry which is preliminary data.</text>
</comment>
<dbReference type="GO" id="GO:0006231">
    <property type="term" value="P:dTMP biosynthetic process"/>
    <property type="evidence" value="ECO:0007669"/>
    <property type="project" value="InterPro"/>
</dbReference>